<evidence type="ECO:0000256" key="1">
    <source>
        <dbReference type="ARBA" id="ARBA00004162"/>
    </source>
</evidence>
<dbReference type="PANTHER" id="PTHR33885">
    <property type="entry name" value="PHAGE SHOCK PROTEIN C"/>
    <property type="match status" value="1"/>
</dbReference>
<dbReference type="RefSeq" id="WP_377937605.1">
    <property type="nucleotide sequence ID" value="NZ_JBHTHQ010000006.1"/>
</dbReference>
<name>A0ABW2Y1X1_9BIFI</name>
<reference evidence="10" key="1">
    <citation type="journal article" date="2019" name="Int. J. Syst. Evol. Microbiol.">
        <title>The Global Catalogue of Microorganisms (GCM) 10K type strain sequencing project: providing services to taxonomists for standard genome sequencing and annotation.</title>
        <authorList>
            <consortium name="The Broad Institute Genomics Platform"/>
            <consortium name="The Broad Institute Genome Sequencing Center for Infectious Disease"/>
            <person name="Wu L."/>
            <person name="Ma J."/>
        </authorList>
    </citation>
    <scope>NUCLEOTIDE SEQUENCE [LARGE SCALE GENOMIC DNA]</scope>
    <source>
        <strain evidence="10">CCM 8604</strain>
    </source>
</reference>
<protein>
    <submittedName>
        <fullName evidence="9">PspC domain-containing protein</fullName>
    </submittedName>
</protein>
<keyword evidence="2" id="KW-1003">Cell membrane</keyword>
<keyword evidence="4 7" id="KW-1133">Transmembrane helix</keyword>
<feature type="transmembrane region" description="Helical" evidence="7">
    <location>
        <begin position="90"/>
        <end position="123"/>
    </location>
</feature>
<evidence type="ECO:0000313" key="9">
    <source>
        <dbReference type="EMBL" id="MFD0704250.1"/>
    </source>
</evidence>
<feature type="transmembrane region" description="Helical" evidence="7">
    <location>
        <begin position="302"/>
        <end position="323"/>
    </location>
</feature>
<proteinExistence type="predicted"/>
<dbReference type="Proteomes" id="UP001597036">
    <property type="component" value="Unassembled WGS sequence"/>
</dbReference>
<evidence type="ECO:0000256" key="4">
    <source>
        <dbReference type="ARBA" id="ARBA00022989"/>
    </source>
</evidence>
<evidence type="ECO:0000256" key="5">
    <source>
        <dbReference type="ARBA" id="ARBA00023136"/>
    </source>
</evidence>
<feature type="transmembrane region" description="Helical" evidence="7">
    <location>
        <begin position="264"/>
        <end position="290"/>
    </location>
</feature>
<dbReference type="InterPro" id="IPR007168">
    <property type="entry name" value="Phageshock_PspC_N"/>
</dbReference>
<dbReference type="PANTHER" id="PTHR33885:SF3">
    <property type="entry name" value="PHAGE SHOCK PROTEIN C"/>
    <property type="match status" value="1"/>
</dbReference>
<feature type="compositionally biased region" description="Low complexity" evidence="6">
    <location>
        <begin position="141"/>
        <end position="161"/>
    </location>
</feature>
<evidence type="ECO:0000256" key="3">
    <source>
        <dbReference type="ARBA" id="ARBA00022692"/>
    </source>
</evidence>
<sequence>MNNDTGLSKFFDWIRSSQIVRGDDRWIGGVCAGIARRVGWDRALVRALALLLILTGSGILAYVFAWLLLPDTHGRILFEEMIRGNWSGEAVVSTIFLVIAGMTTFLTFWGMVTVLLFFVLVAYSSRQARNPENWQTVNDMQQPQPSHLGPQQPGPQSQQYQDYTHYTQPQAAPWQPYNHDTAYYATPPTQSFPAQPSSAQGTAAQPTPRVQPVVPRIIERERVVYKRKSAGPVLRLLVLAAVLFSIAATYFVGKNVLHIASTDFVNLALLVFTWFACLTIGLFVVTLVLALMGRKSAGYGTAAGLCLVLCLGSLLPAYGALAYEAGTAANIKSYSTVVLTKENTTIKASKSFDKQLQQGVAFTSSGRYRTRNVTIDLRNWKDVEGTHKHKKVDGTWVDSGCPTGHMGIYARAVNVTVKLPRGCGYNREGLNSFGAGWSDNLVGNSAADTQCVELAEQFRRTLQDYVDSHDRSDESTELVQDSLADLSDVDSESDLEDWLQDWKEKNLDTVVKNDFRNQFNQVINKTEKPDLYLNATLIFARLNVEAQQ</sequence>
<comment type="subcellular location">
    <subcellularLocation>
        <location evidence="1">Cell membrane</location>
        <topology evidence="1">Single-pass membrane protein</topology>
    </subcellularLocation>
</comment>
<comment type="caution">
    <text evidence="9">The sequence shown here is derived from an EMBL/GenBank/DDBJ whole genome shotgun (WGS) entry which is preliminary data.</text>
</comment>
<accession>A0ABW2Y1X1</accession>
<evidence type="ECO:0000256" key="6">
    <source>
        <dbReference type="SAM" id="MobiDB-lite"/>
    </source>
</evidence>
<gene>
    <name evidence="9" type="ORF">ACFQY8_00565</name>
</gene>
<dbReference type="Pfam" id="PF04024">
    <property type="entry name" value="PspC"/>
    <property type="match status" value="1"/>
</dbReference>
<feature type="region of interest" description="Disordered" evidence="6">
    <location>
        <begin position="137"/>
        <end position="161"/>
    </location>
</feature>
<evidence type="ECO:0000256" key="2">
    <source>
        <dbReference type="ARBA" id="ARBA00022475"/>
    </source>
</evidence>
<feature type="domain" description="Phage shock protein PspC N-terminal" evidence="8">
    <location>
        <begin position="20"/>
        <end position="71"/>
    </location>
</feature>
<dbReference type="InterPro" id="IPR052027">
    <property type="entry name" value="PspC"/>
</dbReference>
<keyword evidence="5 7" id="KW-0472">Membrane</keyword>
<feature type="transmembrane region" description="Helical" evidence="7">
    <location>
        <begin position="44"/>
        <end position="70"/>
    </location>
</feature>
<evidence type="ECO:0000259" key="8">
    <source>
        <dbReference type="Pfam" id="PF04024"/>
    </source>
</evidence>
<keyword evidence="10" id="KW-1185">Reference proteome</keyword>
<keyword evidence="3 7" id="KW-0812">Transmembrane</keyword>
<dbReference type="EMBL" id="JBHTHQ010000006">
    <property type="protein sequence ID" value="MFD0704250.1"/>
    <property type="molecule type" value="Genomic_DNA"/>
</dbReference>
<feature type="transmembrane region" description="Helical" evidence="7">
    <location>
        <begin position="233"/>
        <end position="252"/>
    </location>
</feature>
<evidence type="ECO:0000256" key="7">
    <source>
        <dbReference type="SAM" id="Phobius"/>
    </source>
</evidence>
<evidence type="ECO:0000313" key="10">
    <source>
        <dbReference type="Proteomes" id="UP001597036"/>
    </source>
</evidence>
<organism evidence="9 10">
    <name type="scientific">Alloscardovia venturai</name>
    <dbReference type="NCBI Taxonomy" id="1769421"/>
    <lineage>
        <taxon>Bacteria</taxon>
        <taxon>Bacillati</taxon>
        <taxon>Actinomycetota</taxon>
        <taxon>Actinomycetes</taxon>
        <taxon>Bifidobacteriales</taxon>
        <taxon>Bifidobacteriaceae</taxon>
        <taxon>Alloscardovia</taxon>
    </lineage>
</organism>